<feature type="domain" description="Peripheral subunit-binding (PSBD)" evidence="7">
    <location>
        <begin position="185"/>
        <end position="222"/>
    </location>
</feature>
<dbReference type="Pfam" id="PF02817">
    <property type="entry name" value="E3_binding"/>
    <property type="match status" value="1"/>
</dbReference>
<dbReference type="PROSITE" id="PS50968">
    <property type="entry name" value="BIOTINYL_LIPOYL"/>
    <property type="match status" value="1"/>
</dbReference>
<dbReference type="Gene3D" id="2.40.50.100">
    <property type="match status" value="1"/>
</dbReference>
<dbReference type="GO" id="GO:0045254">
    <property type="term" value="C:pyruvate dehydrogenase complex"/>
    <property type="evidence" value="ECO:0007669"/>
    <property type="project" value="InterPro"/>
</dbReference>
<evidence type="ECO:0000313" key="8">
    <source>
        <dbReference type="EMBL" id="SDZ15166.1"/>
    </source>
</evidence>
<dbReference type="InterPro" id="IPR011053">
    <property type="entry name" value="Single_hybrid_motif"/>
</dbReference>
<comment type="cofactor">
    <cofactor evidence="1 4">
        <name>(R)-lipoate</name>
        <dbReference type="ChEBI" id="CHEBI:83088"/>
    </cofactor>
</comment>
<evidence type="ECO:0000256" key="1">
    <source>
        <dbReference type="ARBA" id="ARBA00001938"/>
    </source>
</evidence>
<dbReference type="PROSITE" id="PS51826">
    <property type="entry name" value="PSBD"/>
    <property type="match status" value="1"/>
</dbReference>
<evidence type="ECO:0000256" key="2">
    <source>
        <dbReference type="ARBA" id="ARBA00007317"/>
    </source>
</evidence>
<feature type="region of interest" description="Disordered" evidence="5">
    <location>
        <begin position="225"/>
        <end position="271"/>
    </location>
</feature>
<dbReference type="STRING" id="381665.SAMN05216554_2656"/>
<dbReference type="EC" id="2.3.1.-" evidence="4"/>
<dbReference type="Pfam" id="PF00198">
    <property type="entry name" value="2-oxoacid_dh"/>
    <property type="match status" value="1"/>
</dbReference>
<organism evidence="8 9">
    <name type="scientific">Herbiconiux ginsengi</name>
    <dbReference type="NCBI Taxonomy" id="381665"/>
    <lineage>
        <taxon>Bacteria</taxon>
        <taxon>Bacillati</taxon>
        <taxon>Actinomycetota</taxon>
        <taxon>Actinomycetes</taxon>
        <taxon>Micrococcales</taxon>
        <taxon>Microbacteriaceae</taxon>
        <taxon>Herbiconiux</taxon>
    </lineage>
</organism>
<dbReference type="InterPro" id="IPR004167">
    <property type="entry name" value="PSBD"/>
</dbReference>
<dbReference type="InterPro" id="IPR001078">
    <property type="entry name" value="2-oxoacid_DH_actylTfrase"/>
</dbReference>
<keyword evidence="8" id="KW-0670">Pyruvate</keyword>
<feature type="compositionally biased region" description="Low complexity" evidence="5">
    <location>
        <begin position="100"/>
        <end position="117"/>
    </location>
</feature>
<dbReference type="InterPro" id="IPR036625">
    <property type="entry name" value="E3-bd_dom_sf"/>
</dbReference>
<feature type="domain" description="Lipoyl-binding" evidence="6">
    <location>
        <begin position="2"/>
        <end position="77"/>
    </location>
</feature>
<dbReference type="InterPro" id="IPR000089">
    <property type="entry name" value="Biotin_lipoyl"/>
</dbReference>
<dbReference type="PANTHER" id="PTHR23151">
    <property type="entry name" value="DIHYDROLIPOAMIDE ACETYL/SUCCINYL-TRANSFERASE-RELATED"/>
    <property type="match status" value="1"/>
</dbReference>
<keyword evidence="9" id="KW-1185">Reference proteome</keyword>
<proteinExistence type="inferred from homology"/>
<dbReference type="Proteomes" id="UP000198891">
    <property type="component" value="Unassembled WGS sequence"/>
</dbReference>
<accession>A0A1H3QP36</accession>
<reference evidence="8 9" key="1">
    <citation type="submission" date="2016-10" db="EMBL/GenBank/DDBJ databases">
        <authorList>
            <person name="de Groot N.N."/>
        </authorList>
    </citation>
    <scope>NUCLEOTIDE SEQUENCE [LARGE SCALE GENOMIC DNA]</scope>
    <source>
        <strain evidence="8 9">CGMCC 4.3491</strain>
    </source>
</reference>
<dbReference type="CDD" id="cd06849">
    <property type="entry name" value="lipoyl_domain"/>
    <property type="match status" value="1"/>
</dbReference>
<name>A0A1H3QP36_9MICO</name>
<evidence type="ECO:0000259" key="7">
    <source>
        <dbReference type="PROSITE" id="PS51826"/>
    </source>
</evidence>
<feature type="region of interest" description="Disordered" evidence="5">
    <location>
        <begin position="100"/>
        <end position="141"/>
    </location>
</feature>
<evidence type="ECO:0000256" key="4">
    <source>
        <dbReference type="RuleBase" id="RU003423"/>
    </source>
</evidence>
<dbReference type="EMBL" id="FNPZ01000002">
    <property type="protein sequence ID" value="SDZ15166.1"/>
    <property type="molecule type" value="Genomic_DNA"/>
</dbReference>
<feature type="region of interest" description="Disordered" evidence="5">
    <location>
        <begin position="157"/>
        <end position="183"/>
    </location>
</feature>
<evidence type="ECO:0000259" key="6">
    <source>
        <dbReference type="PROSITE" id="PS50968"/>
    </source>
</evidence>
<dbReference type="SUPFAM" id="SSF52777">
    <property type="entry name" value="CoA-dependent acyltransferases"/>
    <property type="match status" value="1"/>
</dbReference>
<evidence type="ECO:0000256" key="5">
    <source>
        <dbReference type="SAM" id="MobiDB-lite"/>
    </source>
</evidence>
<keyword evidence="4" id="KW-0012">Acyltransferase</keyword>
<dbReference type="InterPro" id="IPR045257">
    <property type="entry name" value="E2/Pdx1"/>
</dbReference>
<comment type="similarity">
    <text evidence="2 4">Belongs to the 2-oxoacid dehydrogenase family.</text>
</comment>
<dbReference type="Pfam" id="PF00364">
    <property type="entry name" value="Biotin_lipoyl"/>
    <property type="match status" value="1"/>
</dbReference>
<dbReference type="GO" id="GO:0016746">
    <property type="term" value="F:acyltransferase activity"/>
    <property type="evidence" value="ECO:0007669"/>
    <property type="project" value="UniProtKB-KW"/>
</dbReference>
<keyword evidence="3 4" id="KW-0450">Lipoyl</keyword>
<dbReference type="SUPFAM" id="SSF51230">
    <property type="entry name" value="Single hybrid motif"/>
    <property type="match status" value="1"/>
</dbReference>
<dbReference type="SUPFAM" id="SSF47005">
    <property type="entry name" value="Peripheral subunit-binding domain of 2-oxo acid dehydrogenase complex"/>
    <property type="match status" value="1"/>
</dbReference>
<evidence type="ECO:0000256" key="3">
    <source>
        <dbReference type="ARBA" id="ARBA00022823"/>
    </source>
</evidence>
<dbReference type="PANTHER" id="PTHR23151:SF90">
    <property type="entry name" value="DIHYDROLIPOYLLYSINE-RESIDUE ACETYLTRANSFERASE COMPONENT OF PYRUVATE DEHYDROGENASE COMPLEX, MITOCHONDRIAL-RELATED"/>
    <property type="match status" value="1"/>
</dbReference>
<dbReference type="Gene3D" id="3.30.559.10">
    <property type="entry name" value="Chloramphenicol acetyltransferase-like domain"/>
    <property type="match status" value="1"/>
</dbReference>
<sequence>MVSIVRMPSVLAGSSEAAIANWLVGPGDSIAVGDPIAEIETEKAIVEYNAEEAGVVGRLVLDAGASGEIGAPIAVLIAEGDSDADIDAALGGVAAPAPAESGAAAASDPSAASPSAPEVLDAAAGGRDPESAVAAGTRDPEAGAPVVEAASVQVAPAQAGATDAADRAEPSAPAPESATDGERLFASPIARKLARERGVDVATLTGSGPGGRIVRRDVEAAPSGSLAAPVADSGASGSSSAAAPTATTVPGASPAASRSETGDPEFDLVPHTGMRRAIARRLTESKSTVPHFYLTTECRVDELLALRARINATSPVKISVNDFVVKAVAAAFADVPEANVTWSDEGMRQHRTVDIAVAVATEGGLVTPVVRDVGAASLSRVSSEISALVQKAKDRRLKQDELEGGSFSVSNLGMYGTLEFSAILNPPQSGILAVGAAKPQPVVVEGQLAVATVMRCTLSVDHRAVDGALAARWLAAFTQKIENPLSMLV</sequence>
<dbReference type="Gene3D" id="4.10.320.10">
    <property type="entry name" value="E3-binding domain"/>
    <property type="match status" value="1"/>
</dbReference>
<protein>
    <recommendedName>
        <fullName evidence="4">Dihydrolipoamide acetyltransferase component of pyruvate dehydrogenase complex</fullName>
        <ecNumber evidence="4">2.3.1.-</ecNumber>
    </recommendedName>
</protein>
<gene>
    <name evidence="8" type="ORF">SAMN05216554_2656</name>
</gene>
<dbReference type="GO" id="GO:0006086">
    <property type="term" value="P:pyruvate decarboxylation to acetyl-CoA"/>
    <property type="evidence" value="ECO:0007669"/>
    <property type="project" value="InterPro"/>
</dbReference>
<dbReference type="OrthoDB" id="9805770at2"/>
<dbReference type="RefSeq" id="WP_092554400.1">
    <property type="nucleotide sequence ID" value="NZ_FNPZ01000002.1"/>
</dbReference>
<evidence type="ECO:0000313" key="9">
    <source>
        <dbReference type="Proteomes" id="UP000198891"/>
    </source>
</evidence>
<feature type="compositionally biased region" description="Low complexity" evidence="5">
    <location>
        <begin position="227"/>
        <end position="257"/>
    </location>
</feature>
<dbReference type="InterPro" id="IPR023213">
    <property type="entry name" value="CAT-like_dom_sf"/>
</dbReference>
<dbReference type="AlphaFoldDB" id="A0A1H3QP36"/>
<keyword evidence="4 8" id="KW-0808">Transferase</keyword>